<keyword evidence="2" id="KW-0614">Plasmid</keyword>
<feature type="region of interest" description="Disordered" evidence="1">
    <location>
        <begin position="1"/>
        <end position="38"/>
    </location>
</feature>
<proteinExistence type="predicted"/>
<dbReference type="EMBL" id="KY913897">
    <property type="protein sequence ID" value="ASD48649.1"/>
    <property type="molecule type" value="Genomic_DNA"/>
</dbReference>
<reference evidence="2" key="1">
    <citation type="submission" date="2017-04" db="EMBL/GenBank/DDBJ databases">
        <title>First report of Klebsiella oxytoca strain simultaneously producing NDM-1, IMP-4 and KPC-2 carbapenemases.</title>
        <authorList>
            <person name="Wang J."/>
            <person name="Li J."/>
            <person name="Yuan M."/>
            <person name="Jia Y."/>
            <person name="Zhu X."/>
            <person name="Bai L."/>
            <person name="Bai X."/>
            <person name="Fanning S."/>
        </authorList>
    </citation>
    <scope>NUCLEOTIDE SEQUENCE</scope>
    <source>
        <strain evidence="2">PKOX3</strain>
        <plasmid evidence="2">p1</plasmid>
    </source>
</reference>
<accession>A0A1Z3MLH0</accession>
<feature type="compositionally biased region" description="Basic residues" evidence="1">
    <location>
        <begin position="16"/>
        <end position="31"/>
    </location>
</feature>
<geneLocation type="plasmid" evidence="2">
    <name>p1</name>
</geneLocation>
<evidence type="ECO:0000256" key="1">
    <source>
        <dbReference type="SAM" id="MobiDB-lite"/>
    </source>
</evidence>
<evidence type="ECO:0000313" key="2">
    <source>
        <dbReference type="EMBL" id="ASD48649.1"/>
    </source>
</evidence>
<organism evidence="2">
    <name type="scientific">Klebsiella oxytoca</name>
    <dbReference type="NCBI Taxonomy" id="571"/>
    <lineage>
        <taxon>Bacteria</taxon>
        <taxon>Pseudomonadati</taxon>
        <taxon>Pseudomonadota</taxon>
        <taxon>Gammaproteobacteria</taxon>
        <taxon>Enterobacterales</taxon>
        <taxon>Enterobacteriaceae</taxon>
        <taxon>Klebsiella/Raoultella group</taxon>
        <taxon>Klebsiella</taxon>
    </lineage>
</organism>
<protein>
    <submittedName>
        <fullName evidence="2">Uncharacterized protein</fullName>
    </submittedName>
</protein>
<dbReference type="AlphaFoldDB" id="A0A1Z3MLH0"/>
<name>A0A1Z3MLH0_KLEOX</name>
<sequence length="53" mass="5938">MRVLTFNVPDPAPAARTKKREKIKKKKKRICQKCAQSRPTQSVALRGKGFAGL</sequence>